<organism evidence="9 10">
    <name type="scientific">Klebsiella pneumoniae subsp. ozaenae</name>
    <dbReference type="NCBI Taxonomy" id="574"/>
    <lineage>
        <taxon>Bacteria</taxon>
        <taxon>Pseudomonadati</taxon>
        <taxon>Pseudomonadota</taxon>
        <taxon>Gammaproteobacteria</taxon>
        <taxon>Enterobacterales</taxon>
        <taxon>Enterobacteriaceae</taxon>
        <taxon>Klebsiella/Raoultella group</taxon>
        <taxon>Klebsiella</taxon>
        <taxon>Klebsiella pneumoniae complex</taxon>
    </lineage>
</organism>
<evidence type="ECO:0000256" key="2">
    <source>
        <dbReference type="ARBA" id="ARBA00011028"/>
    </source>
</evidence>
<evidence type="ECO:0000313" key="10">
    <source>
        <dbReference type="Proteomes" id="UP000255382"/>
    </source>
</evidence>
<dbReference type="InterPro" id="IPR003593">
    <property type="entry name" value="AAA+_ATPase"/>
</dbReference>
<dbReference type="InterPro" id="IPR027417">
    <property type="entry name" value="P-loop_NTPase"/>
</dbReference>
<keyword evidence="10" id="KW-1185">Reference proteome</keyword>
<comment type="similarity">
    <text evidence="1">Belongs to the ABC transporter superfamily.</text>
</comment>
<dbReference type="GO" id="GO:0030001">
    <property type="term" value="P:metal ion transport"/>
    <property type="evidence" value="ECO:0007669"/>
    <property type="project" value="InterPro"/>
</dbReference>
<dbReference type="GO" id="GO:0007155">
    <property type="term" value="P:cell adhesion"/>
    <property type="evidence" value="ECO:0007669"/>
    <property type="project" value="InterPro"/>
</dbReference>
<dbReference type="InterPro" id="IPR050153">
    <property type="entry name" value="Metal_Ion_Import_ABC"/>
</dbReference>
<dbReference type="SUPFAM" id="SSF53807">
    <property type="entry name" value="Helical backbone' metal receptor"/>
    <property type="match status" value="1"/>
</dbReference>
<dbReference type="AlphaFoldDB" id="A0A377Z7W0"/>
<dbReference type="Gene3D" id="3.40.50.300">
    <property type="entry name" value="P-loop containing nucleotide triphosphate hydrolases"/>
    <property type="match status" value="1"/>
</dbReference>
<dbReference type="InterPro" id="IPR006128">
    <property type="entry name" value="Lipoprotein_PsaA-like"/>
</dbReference>
<dbReference type="PROSITE" id="PS50893">
    <property type="entry name" value="ABC_TRANSPORTER_2"/>
    <property type="match status" value="1"/>
</dbReference>
<keyword evidence="3 6" id="KW-0813">Transport</keyword>
<comment type="similarity">
    <text evidence="2 6">Belongs to the bacterial solute-binding protein 9 family.</text>
</comment>
<evidence type="ECO:0000313" key="9">
    <source>
        <dbReference type="EMBL" id="STU62558.1"/>
    </source>
</evidence>
<dbReference type="FunFam" id="3.40.50.300:FF:000134">
    <property type="entry name" value="Iron-enterobactin ABC transporter ATP-binding protein"/>
    <property type="match status" value="1"/>
</dbReference>
<dbReference type="PRINTS" id="PR00691">
    <property type="entry name" value="ADHESINB"/>
</dbReference>
<accession>A0A377Z7W0</accession>
<keyword evidence="5 9" id="KW-0067">ATP-binding</keyword>
<keyword evidence="4" id="KW-0547">Nucleotide-binding</keyword>
<reference evidence="9 10" key="1">
    <citation type="submission" date="2018-06" db="EMBL/GenBank/DDBJ databases">
        <authorList>
            <consortium name="Pathogen Informatics"/>
            <person name="Doyle S."/>
        </authorList>
    </citation>
    <scope>NUCLEOTIDE SEQUENCE [LARGE SCALE GENOMIC DNA]</scope>
    <source>
        <strain evidence="9 10">NCTC5050</strain>
    </source>
</reference>
<evidence type="ECO:0000256" key="6">
    <source>
        <dbReference type="RuleBase" id="RU003512"/>
    </source>
</evidence>
<dbReference type="NCBIfam" id="NF011630">
    <property type="entry name" value="PRK15056.1"/>
    <property type="match status" value="1"/>
</dbReference>
<evidence type="ECO:0000256" key="1">
    <source>
        <dbReference type="ARBA" id="ARBA00005417"/>
    </source>
</evidence>
<evidence type="ECO:0000256" key="5">
    <source>
        <dbReference type="ARBA" id="ARBA00022840"/>
    </source>
</evidence>
<dbReference type="InterPro" id="IPR006127">
    <property type="entry name" value="ZnuA-like"/>
</dbReference>
<dbReference type="GO" id="GO:0005524">
    <property type="term" value="F:ATP binding"/>
    <property type="evidence" value="ECO:0007669"/>
    <property type="project" value="UniProtKB-KW"/>
</dbReference>
<dbReference type="InterPro" id="IPR006129">
    <property type="entry name" value="AdhesinB"/>
</dbReference>
<dbReference type="Proteomes" id="UP000255382">
    <property type="component" value="Unassembled WGS sequence"/>
</dbReference>
<dbReference type="PANTHER" id="PTHR42734:SF5">
    <property type="entry name" value="IRON TRANSPORT SYSTEM ATP-BINDING PROTEIN HI_0361-RELATED"/>
    <property type="match status" value="1"/>
</dbReference>
<dbReference type="Pfam" id="PF01297">
    <property type="entry name" value="ZnuA"/>
    <property type="match status" value="1"/>
</dbReference>
<dbReference type="PRINTS" id="PR00690">
    <property type="entry name" value="ADHESNFAMILY"/>
</dbReference>
<name>A0A377Z7W0_KLEPO</name>
<dbReference type="CDD" id="cd03235">
    <property type="entry name" value="ABC_Metallic_Cations"/>
    <property type="match status" value="1"/>
</dbReference>
<dbReference type="SMART" id="SM00382">
    <property type="entry name" value="AAA"/>
    <property type="match status" value="1"/>
</dbReference>
<dbReference type="GO" id="GO:0016887">
    <property type="term" value="F:ATP hydrolysis activity"/>
    <property type="evidence" value="ECO:0007669"/>
    <property type="project" value="InterPro"/>
</dbReference>
<dbReference type="PANTHER" id="PTHR42734">
    <property type="entry name" value="METAL TRANSPORT SYSTEM ATP-BINDING PROTEIN TM_0124-RELATED"/>
    <property type="match status" value="1"/>
</dbReference>
<proteinExistence type="inferred from homology"/>
<dbReference type="EMBL" id="UGLZ01000004">
    <property type="protein sequence ID" value="STU62558.1"/>
    <property type="molecule type" value="Genomic_DNA"/>
</dbReference>
<evidence type="ECO:0000256" key="4">
    <source>
        <dbReference type="ARBA" id="ARBA00022741"/>
    </source>
</evidence>
<dbReference type="InterPro" id="IPR003439">
    <property type="entry name" value="ABC_transporter-like_ATP-bd"/>
</dbReference>
<evidence type="ECO:0000256" key="3">
    <source>
        <dbReference type="ARBA" id="ARBA00022448"/>
    </source>
</evidence>
<feature type="region of interest" description="Disordered" evidence="7">
    <location>
        <begin position="1"/>
        <end position="25"/>
    </location>
</feature>
<protein>
    <submittedName>
        <fullName evidence="9">Manganese ABC transporter, ATP-binding protein SitB</fullName>
    </submittedName>
</protein>
<sequence length="533" mass="58538">MAGDAADVSSITKPGAEIHDYQPTPGDIKRAQGAQLILSNGLNLERWFARFYQHLKGVPEVVVSEGIQPMGISAGPYSGKPNPHAWMSADNALIYVDNIRDALVKYDPPHADTYRRNAEAYKEKIRQTMAPLQARLAQLPADKRWLVTSEGAFSYLARDYGLRELYLWPINADQQGTPQQVRKVIDTMKKERISTIFSESTISDKPARQVAREAGAHYGGVLYVDSLSAADGPVPTWLDLLRVTTETIVNGIPGRDEEAAMNAAQAGLYVDQLTVTWRNGHTALRDASFSVPRGSIAALVGVNGSGKSTLFKALMGFVRVGHGEIAILGQPVNRALRQNLVAYVPQSEEVDWSFPVLVEDVVMMGRYGHMGWLRRAKPRDREIVDAALARVGMSEFRHRQIGELSGGQKKRVFLTRAIAQQGQVILLDEPFTGVDVQTEARIISLLRELRDEGCTMLVSTHNLGSVSEFCDYTVMVKGTVLASGPTETTFTAENLERAFSGVLRHVALTGGEAQVITDDERPFISRRAAGGPR</sequence>
<evidence type="ECO:0000259" key="8">
    <source>
        <dbReference type="PROSITE" id="PS50893"/>
    </source>
</evidence>
<dbReference type="Gene3D" id="3.40.50.1980">
    <property type="entry name" value="Nitrogenase molybdenum iron protein domain"/>
    <property type="match status" value="2"/>
</dbReference>
<evidence type="ECO:0000256" key="7">
    <source>
        <dbReference type="SAM" id="MobiDB-lite"/>
    </source>
</evidence>
<dbReference type="CDD" id="cd01137">
    <property type="entry name" value="PsaA"/>
    <property type="match status" value="1"/>
</dbReference>
<feature type="domain" description="ABC transporter" evidence="8">
    <location>
        <begin position="268"/>
        <end position="502"/>
    </location>
</feature>
<dbReference type="GO" id="GO:0046872">
    <property type="term" value="F:metal ion binding"/>
    <property type="evidence" value="ECO:0007669"/>
    <property type="project" value="InterPro"/>
</dbReference>
<dbReference type="SUPFAM" id="SSF52540">
    <property type="entry name" value="P-loop containing nucleoside triphosphate hydrolases"/>
    <property type="match status" value="1"/>
</dbReference>
<gene>
    <name evidence="9" type="ORF">NCTC5050_00903</name>
</gene>
<dbReference type="Pfam" id="PF00005">
    <property type="entry name" value="ABC_tran"/>
    <property type="match status" value="1"/>
</dbReference>